<name>A0A0D8ZMZ5_9CYAN</name>
<evidence type="ECO:0000256" key="8">
    <source>
        <dbReference type="ARBA" id="ARBA00031423"/>
    </source>
</evidence>
<evidence type="ECO:0000313" key="11">
    <source>
        <dbReference type="EMBL" id="KJH69712.1"/>
    </source>
</evidence>
<comment type="caution">
    <text evidence="11">The sequence shown here is derived from an EMBL/GenBank/DDBJ whole genome shotgun (WGS) entry which is preliminary data.</text>
</comment>
<accession>A0A0D8ZMZ5</accession>
<dbReference type="NCBIfam" id="NF011080">
    <property type="entry name" value="PRK14508.1-3"/>
    <property type="match status" value="1"/>
</dbReference>
<dbReference type="GO" id="GO:0004134">
    <property type="term" value="F:4-alpha-glucanotransferase activity"/>
    <property type="evidence" value="ECO:0007669"/>
    <property type="project" value="UniProtKB-EC"/>
</dbReference>
<dbReference type="Proteomes" id="UP000032452">
    <property type="component" value="Unassembled WGS sequence"/>
</dbReference>
<dbReference type="InterPro" id="IPR017853">
    <property type="entry name" value="GH"/>
</dbReference>
<proteinExistence type="inferred from homology"/>
<dbReference type="PANTHER" id="PTHR32438:SF5">
    <property type="entry name" value="4-ALPHA-GLUCANOTRANSFERASE DPE1, CHLOROPLASTIC_AMYLOPLASTIC"/>
    <property type="match status" value="1"/>
</dbReference>
<dbReference type="Pfam" id="PF02446">
    <property type="entry name" value="Glyco_hydro_77"/>
    <property type="match status" value="1"/>
</dbReference>
<evidence type="ECO:0000256" key="2">
    <source>
        <dbReference type="ARBA" id="ARBA00005684"/>
    </source>
</evidence>
<evidence type="ECO:0000256" key="9">
    <source>
        <dbReference type="ARBA" id="ARBA00031501"/>
    </source>
</evidence>
<evidence type="ECO:0000256" key="7">
    <source>
        <dbReference type="ARBA" id="ARBA00023277"/>
    </source>
</evidence>
<reference evidence="11 12" key="1">
    <citation type="submission" date="2015-02" db="EMBL/GenBank/DDBJ databases">
        <title>Draft genome of a novel marine cyanobacterium (Chroococcales) isolated from South Atlantic Ocean.</title>
        <authorList>
            <person name="Rigonato J."/>
            <person name="Alvarenga D.O."/>
            <person name="Branco L.H."/>
            <person name="Varani A.M."/>
            <person name="Brandini F.P."/>
            <person name="Fiore M.F."/>
        </authorList>
    </citation>
    <scope>NUCLEOTIDE SEQUENCE [LARGE SCALE GENOMIC DNA]</scope>
    <source>
        <strain evidence="11 12">CENA595</strain>
    </source>
</reference>
<evidence type="ECO:0000256" key="3">
    <source>
        <dbReference type="ARBA" id="ARBA00012560"/>
    </source>
</evidence>
<organism evidence="11 12">
    <name type="scientific">Aliterella atlantica CENA595</name>
    <dbReference type="NCBI Taxonomy" id="1618023"/>
    <lineage>
        <taxon>Bacteria</taxon>
        <taxon>Bacillati</taxon>
        <taxon>Cyanobacteriota</taxon>
        <taxon>Cyanophyceae</taxon>
        <taxon>Chroococcidiopsidales</taxon>
        <taxon>Aliterellaceae</taxon>
        <taxon>Aliterella</taxon>
    </lineage>
</organism>
<dbReference type="GO" id="GO:0005975">
    <property type="term" value="P:carbohydrate metabolic process"/>
    <property type="evidence" value="ECO:0007669"/>
    <property type="project" value="InterPro"/>
</dbReference>
<keyword evidence="6 10" id="KW-0808">Transferase</keyword>
<comment type="catalytic activity">
    <reaction evidence="1 10">
        <text>Transfers a segment of a (1-&gt;4)-alpha-D-glucan to a new position in an acceptor, which may be glucose or a (1-&gt;4)-alpha-D-glucan.</text>
        <dbReference type="EC" id="2.4.1.25"/>
    </reaction>
</comment>
<dbReference type="RefSeq" id="WP_045056879.1">
    <property type="nucleotide sequence ID" value="NZ_CAWMDP010000034.1"/>
</dbReference>
<evidence type="ECO:0000256" key="6">
    <source>
        <dbReference type="ARBA" id="ARBA00022679"/>
    </source>
</evidence>
<evidence type="ECO:0000256" key="5">
    <source>
        <dbReference type="ARBA" id="ARBA00022676"/>
    </source>
</evidence>
<dbReference type="NCBIfam" id="NF011079">
    <property type="entry name" value="PRK14508.1-2"/>
    <property type="match status" value="1"/>
</dbReference>
<dbReference type="OrthoDB" id="9811841at2"/>
<dbReference type="PANTHER" id="PTHR32438">
    <property type="entry name" value="4-ALPHA-GLUCANOTRANSFERASE DPE1, CHLOROPLASTIC/AMYLOPLASTIC"/>
    <property type="match status" value="1"/>
</dbReference>
<dbReference type="Gene3D" id="3.20.20.80">
    <property type="entry name" value="Glycosidases"/>
    <property type="match status" value="1"/>
</dbReference>
<evidence type="ECO:0000313" key="12">
    <source>
        <dbReference type="Proteomes" id="UP000032452"/>
    </source>
</evidence>
<dbReference type="EMBL" id="JYON01000035">
    <property type="protein sequence ID" value="KJH69712.1"/>
    <property type="molecule type" value="Genomic_DNA"/>
</dbReference>
<dbReference type="InterPro" id="IPR003385">
    <property type="entry name" value="Glyco_hydro_77"/>
</dbReference>
<evidence type="ECO:0000256" key="1">
    <source>
        <dbReference type="ARBA" id="ARBA00000439"/>
    </source>
</evidence>
<protein>
    <recommendedName>
        <fullName evidence="4 10">4-alpha-glucanotransferase</fullName>
        <ecNumber evidence="3 10">2.4.1.25</ecNumber>
    </recommendedName>
    <alternativeName>
        <fullName evidence="8 10">Amylomaltase</fullName>
    </alternativeName>
    <alternativeName>
        <fullName evidence="9 10">Disproportionating enzyme</fullName>
    </alternativeName>
</protein>
<dbReference type="AlphaFoldDB" id="A0A0D8ZMZ5"/>
<keyword evidence="7 10" id="KW-0119">Carbohydrate metabolism</keyword>
<dbReference type="STRING" id="1618023.UH38_22135"/>
<evidence type="ECO:0000256" key="10">
    <source>
        <dbReference type="RuleBase" id="RU361207"/>
    </source>
</evidence>
<dbReference type="NCBIfam" id="TIGR00217">
    <property type="entry name" value="malQ"/>
    <property type="match status" value="1"/>
</dbReference>
<dbReference type="EC" id="2.4.1.25" evidence="3 10"/>
<gene>
    <name evidence="11" type="ORF">UH38_22135</name>
</gene>
<evidence type="ECO:0000256" key="4">
    <source>
        <dbReference type="ARBA" id="ARBA00020295"/>
    </source>
</evidence>
<dbReference type="PATRIC" id="fig|1618023.3.peg.2940"/>
<comment type="similarity">
    <text evidence="2 10">Belongs to the disproportionating enzyme family.</text>
</comment>
<dbReference type="SUPFAM" id="SSF51445">
    <property type="entry name" value="(Trans)glycosidases"/>
    <property type="match status" value="1"/>
</dbReference>
<keyword evidence="12" id="KW-1185">Reference proteome</keyword>
<sequence length="504" mass="57393">MPFPRSSGILLHPTSFPSRFGVGDLGLEAYKFIDFLAKSNQQYWQVLPVGPTGYGNSPYMSYSAMAGNPLIISPERLQEQGLLSEGDFGNLADFPADRVDFDKVIQTKIPLLEKACEHFKNQASPIQQKEFQGFCETKAYWLDDYALFMAIKDAKDGAGWHTWEVELAKKQPEAIEHWRRRLSDRIFYYKYTQFEFFRQWAELKQYANMRGIQIIGDIPIYVAHDSADVWGNPENFCLDEETGEAALMAGVPPDYFSATGQLWGNPVYNWENLQASNFKWWVQRFQAMLDYVDIIRIDHFRGFEAYWAVPQGETTAMGGEWVEAPGSALFRVLNEKLGQLPVLAEDLGVITPEVEALRDEFEFPGMKILQFAFGGDAGNPYLPFNFTRNCVVYTGTHDNDTTVGWFNELSEQEKETVSSYLGCISPDGIHWDLVRLALSSIGNQAIIPVQDLLGLGTEARMNVPSKGDGNWEWRYKYNDLTDELSDRLKTLTQLYGRSPVYSDQ</sequence>
<keyword evidence="5 10" id="KW-0328">Glycosyltransferase</keyword>